<dbReference type="InterPro" id="IPR008930">
    <property type="entry name" value="Terpenoid_cyclase/PrenylTrfase"/>
</dbReference>
<dbReference type="FunFam" id="1.50.10.130:FF:000001">
    <property type="entry name" value="Isoprene synthase, chloroplastic"/>
    <property type="match status" value="1"/>
</dbReference>
<sequence length="245" mass="29146">MNTSRPLANFAPSVWGNRFLLYIPDAREACQEQLVEELKEEMRRELKEASNIDYMRQLRMVDSIQRLGIAYHFEEEIDQSLQDVFEKFDDYFKDKDDMYTTALSFRLLRQHGYGVSCKILDKFKDVKGDFKVSNTDEEVMGMLEFYEATHLRIHGEDILDHGFVFSRNYLESVLPRLTNPVTAERVHHALTQYSNRRGLPRLEARHYISVYEQYASHHEGLLRLAKFDFNLLQYLQKRELAELYR</sequence>
<reference evidence="6" key="1">
    <citation type="journal article" date="2018" name="Gigascience">
        <title>Genome assembly of the Pink Ipe (Handroanthus impetiginosus, Bignoniaceae), a highly valued, ecologically keystone Neotropical timber forest tree.</title>
        <authorList>
            <person name="Silva-Junior O.B."/>
            <person name="Grattapaglia D."/>
            <person name="Novaes E."/>
            <person name="Collevatti R.G."/>
        </authorList>
    </citation>
    <scope>NUCLEOTIDE SEQUENCE [LARGE SCALE GENOMIC DNA]</scope>
    <source>
        <strain evidence="6">cv. UFG-1</strain>
    </source>
</reference>
<evidence type="ECO:0000313" key="5">
    <source>
        <dbReference type="EMBL" id="PIM97089.1"/>
    </source>
</evidence>
<accession>A0A2G9FWM3</accession>
<protein>
    <recommendedName>
        <fullName evidence="4">Terpene synthase N-terminal domain-containing protein</fullName>
    </recommendedName>
</protein>
<proteinExistence type="predicted"/>
<evidence type="ECO:0000256" key="2">
    <source>
        <dbReference type="ARBA" id="ARBA00022842"/>
    </source>
</evidence>
<dbReference type="PANTHER" id="PTHR31225:SF93">
    <property type="entry name" value="ALPHA-HUMULENE_(-)-(E)-BETA-CARYOPHYLLENE SYNTHASE"/>
    <property type="match status" value="1"/>
</dbReference>
<dbReference type="InterPro" id="IPR001906">
    <property type="entry name" value="Terpene_synth_N"/>
</dbReference>
<keyword evidence="3" id="KW-0456">Lyase</keyword>
<dbReference type="GO" id="GO:0016114">
    <property type="term" value="P:terpenoid biosynthetic process"/>
    <property type="evidence" value="ECO:0007669"/>
    <property type="project" value="InterPro"/>
</dbReference>
<evidence type="ECO:0000256" key="1">
    <source>
        <dbReference type="ARBA" id="ARBA00004721"/>
    </source>
</evidence>
<dbReference type="InterPro" id="IPR050148">
    <property type="entry name" value="Terpene_synthase-like"/>
</dbReference>
<dbReference type="Pfam" id="PF01397">
    <property type="entry name" value="Terpene_synth"/>
    <property type="match status" value="1"/>
</dbReference>
<comment type="pathway">
    <text evidence="1">Secondary metabolite biosynthesis; terpenoid biosynthesis.</text>
</comment>
<keyword evidence="2" id="KW-0460">Magnesium</keyword>
<evidence type="ECO:0000313" key="6">
    <source>
        <dbReference type="Proteomes" id="UP000231279"/>
    </source>
</evidence>
<dbReference type="Proteomes" id="UP000231279">
    <property type="component" value="Unassembled WGS sequence"/>
</dbReference>
<dbReference type="OrthoDB" id="1877784at2759"/>
<dbReference type="Gene3D" id="1.50.10.130">
    <property type="entry name" value="Terpene synthase, N-terminal domain"/>
    <property type="match status" value="1"/>
</dbReference>
<evidence type="ECO:0000256" key="3">
    <source>
        <dbReference type="ARBA" id="ARBA00023239"/>
    </source>
</evidence>
<feature type="domain" description="Terpene synthase N-terminal" evidence="4">
    <location>
        <begin position="15"/>
        <end position="190"/>
    </location>
</feature>
<name>A0A2G9FWM3_9LAMI</name>
<dbReference type="GO" id="GO:0010333">
    <property type="term" value="F:terpene synthase activity"/>
    <property type="evidence" value="ECO:0007669"/>
    <property type="project" value="InterPro"/>
</dbReference>
<dbReference type="EMBL" id="NKXS01011034">
    <property type="protein sequence ID" value="PIM97089.1"/>
    <property type="molecule type" value="Genomic_DNA"/>
</dbReference>
<keyword evidence="6" id="KW-1185">Reference proteome</keyword>
<comment type="caution">
    <text evidence="5">The sequence shown here is derived from an EMBL/GenBank/DDBJ whole genome shotgun (WGS) entry which is preliminary data.</text>
</comment>
<dbReference type="PANTHER" id="PTHR31225">
    <property type="entry name" value="OS04G0344100 PROTEIN-RELATED"/>
    <property type="match status" value="1"/>
</dbReference>
<gene>
    <name evidence="5" type="ORF">CDL12_30448</name>
</gene>
<dbReference type="STRING" id="429701.A0A2G9FWM3"/>
<dbReference type="SUPFAM" id="SSF48239">
    <property type="entry name" value="Terpenoid cyclases/Protein prenyltransferases"/>
    <property type="match status" value="1"/>
</dbReference>
<organism evidence="5 6">
    <name type="scientific">Handroanthus impetiginosus</name>
    <dbReference type="NCBI Taxonomy" id="429701"/>
    <lineage>
        <taxon>Eukaryota</taxon>
        <taxon>Viridiplantae</taxon>
        <taxon>Streptophyta</taxon>
        <taxon>Embryophyta</taxon>
        <taxon>Tracheophyta</taxon>
        <taxon>Spermatophyta</taxon>
        <taxon>Magnoliopsida</taxon>
        <taxon>eudicotyledons</taxon>
        <taxon>Gunneridae</taxon>
        <taxon>Pentapetalae</taxon>
        <taxon>asterids</taxon>
        <taxon>lamiids</taxon>
        <taxon>Lamiales</taxon>
        <taxon>Bignoniaceae</taxon>
        <taxon>Crescentiina</taxon>
        <taxon>Tabebuia alliance</taxon>
        <taxon>Handroanthus</taxon>
    </lineage>
</organism>
<evidence type="ECO:0000259" key="4">
    <source>
        <dbReference type="Pfam" id="PF01397"/>
    </source>
</evidence>
<dbReference type="InterPro" id="IPR036965">
    <property type="entry name" value="Terpene_synth_N_sf"/>
</dbReference>
<dbReference type="AlphaFoldDB" id="A0A2G9FWM3"/>